<dbReference type="RefSeq" id="XP_001839142.1">
    <property type="nucleotide sequence ID" value="XM_001839090.2"/>
</dbReference>
<protein>
    <submittedName>
        <fullName evidence="2">Uncharacterized protein</fullName>
    </submittedName>
</protein>
<dbReference type="OMA" id="NDMELKM"/>
<dbReference type="AlphaFoldDB" id="A8P6E7"/>
<sequence length="164" mass="18006">MPPRPQPKVHQLLLKTHKLTIALAGVTPNTTISQVKKEALEALRADVSEDLLISISPSPSNLLKLESHNDFNLCRQDKEKGKPTGTYTVLDPGRQLREHGLASWETLFIQFINPETRAALPVTVTLPAIDDDEESVAEPPPPVTPAATDKGKGKRRAEFSDEES</sequence>
<evidence type="ECO:0000313" key="3">
    <source>
        <dbReference type="Proteomes" id="UP000001861"/>
    </source>
</evidence>
<dbReference type="Proteomes" id="UP000001861">
    <property type="component" value="Unassembled WGS sequence"/>
</dbReference>
<name>A8P6E7_COPC7</name>
<comment type="caution">
    <text evidence="2">The sequence shown here is derived from an EMBL/GenBank/DDBJ whole genome shotgun (WGS) entry which is preliminary data.</text>
</comment>
<dbReference type="OrthoDB" id="3173670at2759"/>
<dbReference type="EMBL" id="AACS02000005">
    <property type="protein sequence ID" value="EAU82711.1"/>
    <property type="molecule type" value="Genomic_DNA"/>
</dbReference>
<dbReference type="InParanoid" id="A8P6E7"/>
<accession>A8P6E7</accession>
<dbReference type="GeneID" id="6015749"/>
<dbReference type="KEGG" id="cci:CC1G_08868"/>
<feature type="region of interest" description="Disordered" evidence="1">
    <location>
        <begin position="131"/>
        <end position="164"/>
    </location>
</feature>
<evidence type="ECO:0000256" key="1">
    <source>
        <dbReference type="SAM" id="MobiDB-lite"/>
    </source>
</evidence>
<dbReference type="VEuPathDB" id="FungiDB:CC1G_08868"/>
<organism evidence="2 3">
    <name type="scientific">Coprinopsis cinerea (strain Okayama-7 / 130 / ATCC MYA-4618 / FGSC 9003)</name>
    <name type="common">Inky cap fungus</name>
    <name type="synonym">Hormographiella aspergillata</name>
    <dbReference type="NCBI Taxonomy" id="240176"/>
    <lineage>
        <taxon>Eukaryota</taxon>
        <taxon>Fungi</taxon>
        <taxon>Dikarya</taxon>
        <taxon>Basidiomycota</taxon>
        <taxon>Agaricomycotina</taxon>
        <taxon>Agaricomycetes</taxon>
        <taxon>Agaricomycetidae</taxon>
        <taxon>Agaricales</taxon>
        <taxon>Agaricineae</taxon>
        <taxon>Psathyrellaceae</taxon>
        <taxon>Coprinopsis</taxon>
    </lineage>
</organism>
<proteinExistence type="predicted"/>
<keyword evidence="3" id="KW-1185">Reference proteome</keyword>
<gene>
    <name evidence="2" type="ORF">CC1G_08868</name>
</gene>
<dbReference type="eggNOG" id="ENOG502T0SB">
    <property type="taxonomic scope" value="Eukaryota"/>
</dbReference>
<evidence type="ECO:0000313" key="2">
    <source>
        <dbReference type="EMBL" id="EAU82711.1"/>
    </source>
</evidence>
<reference evidence="2 3" key="1">
    <citation type="journal article" date="2010" name="Proc. Natl. Acad. Sci. U.S.A.">
        <title>Insights into evolution of multicellular fungi from the assembled chromosomes of the mushroom Coprinopsis cinerea (Coprinus cinereus).</title>
        <authorList>
            <person name="Stajich J.E."/>
            <person name="Wilke S.K."/>
            <person name="Ahren D."/>
            <person name="Au C.H."/>
            <person name="Birren B.W."/>
            <person name="Borodovsky M."/>
            <person name="Burns C."/>
            <person name="Canback B."/>
            <person name="Casselton L.A."/>
            <person name="Cheng C.K."/>
            <person name="Deng J."/>
            <person name="Dietrich F.S."/>
            <person name="Fargo D.C."/>
            <person name="Farman M.L."/>
            <person name="Gathman A.C."/>
            <person name="Goldberg J."/>
            <person name="Guigo R."/>
            <person name="Hoegger P.J."/>
            <person name="Hooker J.B."/>
            <person name="Huggins A."/>
            <person name="James T.Y."/>
            <person name="Kamada T."/>
            <person name="Kilaru S."/>
            <person name="Kodira C."/>
            <person name="Kues U."/>
            <person name="Kupfer D."/>
            <person name="Kwan H.S."/>
            <person name="Lomsadze A."/>
            <person name="Li W."/>
            <person name="Lilly W.W."/>
            <person name="Ma L.J."/>
            <person name="Mackey A.J."/>
            <person name="Manning G."/>
            <person name="Martin F."/>
            <person name="Muraguchi H."/>
            <person name="Natvig D.O."/>
            <person name="Palmerini H."/>
            <person name="Ramesh M.A."/>
            <person name="Rehmeyer C.J."/>
            <person name="Roe B.A."/>
            <person name="Shenoy N."/>
            <person name="Stanke M."/>
            <person name="Ter-Hovhannisyan V."/>
            <person name="Tunlid A."/>
            <person name="Velagapudi R."/>
            <person name="Vision T.J."/>
            <person name="Zeng Q."/>
            <person name="Zolan M.E."/>
            <person name="Pukkila P.J."/>
        </authorList>
    </citation>
    <scope>NUCLEOTIDE SEQUENCE [LARGE SCALE GENOMIC DNA]</scope>
    <source>
        <strain evidence="3">Okayama-7 / 130 / ATCC MYA-4618 / FGSC 9003</strain>
    </source>
</reference>